<evidence type="ECO:0000259" key="5">
    <source>
        <dbReference type="Pfam" id="PF01385"/>
    </source>
</evidence>
<evidence type="ECO:0000256" key="3">
    <source>
        <dbReference type="ARBA" id="ARBA00023125"/>
    </source>
</evidence>
<accession>A0A2N0SYK3</accession>
<dbReference type="GO" id="GO:0032196">
    <property type="term" value="P:transposition"/>
    <property type="evidence" value="ECO:0007669"/>
    <property type="project" value="UniProtKB-KW"/>
</dbReference>
<evidence type="ECO:0000256" key="2">
    <source>
        <dbReference type="ARBA" id="ARBA00022578"/>
    </source>
</evidence>
<evidence type="ECO:0000259" key="6">
    <source>
        <dbReference type="Pfam" id="PF07282"/>
    </source>
</evidence>
<protein>
    <submittedName>
        <fullName evidence="7">Transposase</fullName>
    </submittedName>
</protein>
<keyword evidence="4" id="KW-0233">DNA recombination</keyword>
<dbReference type="Pfam" id="PF01385">
    <property type="entry name" value="OrfB_IS605"/>
    <property type="match status" value="1"/>
</dbReference>
<dbReference type="NCBIfam" id="NF040570">
    <property type="entry name" value="guided_TnpB"/>
    <property type="match status" value="1"/>
</dbReference>
<evidence type="ECO:0000313" key="8">
    <source>
        <dbReference type="Proteomes" id="UP000232654"/>
    </source>
</evidence>
<comment type="caution">
    <text evidence="7">The sequence shown here is derived from an EMBL/GenBank/DDBJ whole genome shotgun (WGS) entry which is preliminary data.</text>
</comment>
<evidence type="ECO:0000313" key="7">
    <source>
        <dbReference type="EMBL" id="PKC86798.1"/>
    </source>
</evidence>
<dbReference type="InterPro" id="IPR010095">
    <property type="entry name" value="Cas12f1-like_TNB"/>
</dbReference>
<feature type="domain" description="Cas12f1-like TNB" evidence="6">
    <location>
        <begin position="376"/>
        <end position="440"/>
    </location>
</feature>
<dbReference type="Pfam" id="PF07282">
    <property type="entry name" value="Cas12f1-like_TNB"/>
    <property type="match status" value="1"/>
</dbReference>
<reference evidence="7 8" key="1">
    <citation type="submission" date="2017-12" db="EMBL/GenBank/DDBJ databases">
        <title>Bifidobacterium longum APC/DPC strains.</title>
        <authorList>
            <person name="Arboleya S."/>
        </authorList>
    </citation>
    <scope>NUCLEOTIDE SEQUENCE [LARGE SCALE GENOMIC DNA]</scope>
    <source>
        <strain evidence="7 8">APC1503</strain>
    </source>
</reference>
<proteinExistence type="inferred from homology"/>
<feature type="domain" description="Probable transposase IS891/IS1136/IS1341" evidence="5">
    <location>
        <begin position="219"/>
        <end position="338"/>
    </location>
</feature>
<dbReference type="EMBL" id="PJDT01000033">
    <property type="protein sequence ID" value="PKC86798.1"/>
    <property type="molecule type" value="Genomic_DNA"/>
</dbReference>
<gene>
    <name evidence="7" type="ORF">APC1503_2162</name>
</gene>
<evidence type="ECO:0000256" key="4">
    <source>
        <dbReference type="ARBA" id="ARBA00023172"/>
    </source>
</evidence>
<name>A0A2N0SYK3_BIFLN</name>
<dbReference type="GO" id="GO:0003677">
    <property type="term" value="F:DNA binding"/>
    <property type="evidence" value="ECO:0007669"/>
    <property type="project" value="UniProtKB-KW"/>
</dbReference>
<dbReference type="Proteomes" id="UP000232654">
    <property type="component" value="Unassembled WGS sequence"/>
</dbReference>
<dbReference type="AlphaFoldDB" id="A0A2N0SYK3"/>
<comment type="similarity">
    <text evidence="1">In the C-terminal section; belongs to the transposase 35 family.</text>
</comment>
<organism evidence="7 8">
    <name type="scientific">Bifidobacterium longum</name>
    <dbReference type="NCBI Taxonomy" id="216816"/>
    <lineage>
        <taxon>Bacteria</taxon>
        <taxon>Bacillati</taxon>
        <taxon>Actinomycetota</taxon>
        <taxon>Actinomycetes</taxon>
        <taxon>Bifidobacteriales</taxon>
        <taxon>Bifidobacteriaceae</taxon>
        <taxon>Bifidobacterium</taxon>
    </lineage>
</organism>
<evidence type="ECO:0000256" key="1">
    <source>
        <dbReference type="ARBA" id="ARBA00008761"/>
    </source>
</evidence>
<keyword evidence="2" id="KW-0815">Transposition</keyword>
<sequence>MTQKVCIERVEVRGAAPYLGMCVDTVGREMPVWSDNPQVVLDWLCDAWRCRYNQLRTRRMKWNRDRSELVPLGAVVDSRTDRQVREQCSWLASVPAMVLQSPNRIENTDWWAANKRRKTLKKQHRYPGMMPRFKSHKTDPMFVCWYNKGANAVFHRLNKHHGVVVISGQNSKEHSLPGQGCRYEIRIRVRLSQEIRPYTSIGVHPKAGYLVFVNDPLPIPRKRTGLETGIDRGCVHSLALSDGSFIDLPKNRLEKIDREIRRRQKAQSRRVRQSGLSAKEYVRGGHHSNRYMQEQKRISRLYRQAHNIIDDFQQQVSRRLVSKYDLIVLEDLNLTGMGRKAKPAPDPLHPGRFLPNGQAAKRGLNHALRSASMGGIRQKLEYKTKRAYASSLLLVNPAYTSQQCSQCGHTCRENRESQAVFHCTQCGLMLNADTNAAINILQRGHEVLISGMGEAGRGNTAPDVRGEHIAENAAVSKHEPTASH</sequence>
<keyword evidence="3" id="KW-0238">DNA-binding</keyword>
<dbReference type="RefSeq" id="WP_232781340.1">
    <property type="nucleotide sequence ID" value="NZ_PJDT01000033.1"/>
</dbReference>
<dbReference type="InterPro" id="IPR001959">
    <property type="entry name" value="Transposase"/>
</dbReference>
<dbReference type="GO" id="GO:0006310">
    <property type="term" value="P:DNA recombination"/>
    <property type="evidence" value="ECO:0007669"/>
    <property type="project" value="UniProtKB-KW"/>
</dbReference>